<feature type="compositionally biased region" description="Polar residues" evidence="7">
    <location>
        <begin position="178"/>
        <end position="205"/>
    </location>
</feature>
<dbReference type="SMART" id="SM00679">
    <property type="entry name" value="CTNS"/>
    <property type="match status" value="2"/>
</dbReference>
<keyword evidence="3 8" id="KW-1133">Transmembrane helix</keyword>
<name>A0A238F563_9BASI</name>
<evidence type="ECO:0000256" key="3">
    <source>
        <dbReference type="ARBA" id="ARBA00022989"/>
    </source>
</evidence>
<evidence type="ECO:0000256" key="6">
    <source>
        <dbReference type="ARBA" id="ARBA00050768"/>
    </source>
</evidence>
<evidence type="ECO:0000256" key="1">
    <source>
        <dbReference type="ARBA" id="ARBA00004141"/>
    </source>
</evidence>
<feature type="compositionally biased region" description="Polar residues" evidence="7">
    <location>
        <begin position="777"/>
        <end position="789"/>
    </location>
</feature>
<feature type="compositionally biased region" description="Acidic residues" evidence="7">
    <location>
        <begin position="665"/>
        <end position="679"/>
    </location>
</feature>
<sequence>MWPLLPGMTWEAQEKLSTWFGYASILAWLCAQAPQVLENYRNKSVEAIALPFLVSWFFGDFTNLIGCVLTHQLPFQTYLATYFVLIDVMLMAQFFHYSRANPSTSIPPLSIDYPYAQAPHTHHHHHHHRESQSSVRRSRSFHRSSSQQHSATPSRRRVKTLAVEDGQEPGETDLEDPMTSSWMSQSSNATTPARSLRNGRTSTSPPKVIVPRASRTSTTTSILTNPTPQALSISTSQVLSAPSTSTSSSGPSSSSVEIPTMASSTASITSIASASEARGRTMTRNYDPHHYLHHYHHPSSLETISGSPASGPPAPLMRSLMDLEQQARERAQEAGQGRGDFDDEGDERTERGRSPHRADLPSNVLPQYVREATSRHNHSSSSHHHHHQQQPGSGRSSSRSRPPPPARRTSSMLFLSVGLFFTFTTLGRRAGKDVGSFEGGAEGSGRAWEVGLPKLDWVQEPTMQLGKRQTFPLDVSVASSPSKTTIAIGSSGGKSDDHIAMGHVAYLVNPQVARGRDWQRFIGRTSAWTCTTLYLTSRLPQIWQNVSSPSSSCSTPMLSAETSLTAFSPKFRRRSVAGLSIILFIMAFVGNTLYVISILLNPLATESVGYLLESTPYLLGSGGTLCFDVTIVFQSWLYSESRKRRKGVRRGLGRGDSSGLRGREEEEGLLGTTEEEEGVEGGRRRSSSRRIGSSKRSTSSKRGWARASASLDRSDPAFKVSRSVSVSSQRTSRAPSVRTFATDGAEGDSTIMDPPSARWSRAERGVLDDLEFEFEPTRSNTSSRGPSPNRSRKDHPSSGHSGHSGSSGMPSRSRSTSRTRSRTTSDNRTSSLGVVPEAGESHLTIKG</sequence>
<dbReference type="AlphaFoldDB" id="A0A238F563"/>
<comment type="catalytic activity">
    <reaction evidence="6">
        <text>L-histidine(out) + L-arginine(in) = L-histidine(in) + L-arginine(out)</text>
        <dbReference type="Rhea" id="RHEA:71063"/>
        <dbReference type="ChEBI" id="CHEBI:32682"/>
        <dbReference type="ChEBI" id="CHEBI:57595"/>
    </reaction>
</comment>
<proteinExistence type="inferred from homology"/>
<keyword evidence="4 8" id="KW-0472">Membrane</keyword>
<evidence type="ECO:0000256" key="5">
    <source>
        <dbReference type="ARBA" id="ARBA00038039"/>
    </source>
</evidence>
<feature type="compositionally biased region" description="Low complexity" evidence="7">
    <location>
        <begin position="389"/>
        <end position="400"/>
    </location>
</feature>
<evidence type="ECO:0000313" key="9">
    <source>
        <dbReference type="EMBL" id="SCV67003.1"/>
    </source>
</evidence>
<feature type="compositionally biased region" description="Acidic residues" evidence="7">
    <location>
        <begin position="165"/>
        <end position="176"/>
    </location>
</feature>
<protein>
    <submittedName>
        <fullName evidence="9">BQ2448_5649 protein</fullName>
    </submittedName>
</protein>
<keyword evidence="2 8" id="KW-0812">Transmembrane</keyword>
<feature type="compositionally biased region" description="Low complexity" evidence="7">
    <location>
        <begin position="798"/>
        <end position="814"/>
    </location>
</feature>
<feature type="compositionally biased region" description="Low complexity" evidence="7">
    <location>
        <begin position="240"/>
        <end position="255"/>
    </location>
</feature>
<dbReference type="Proteomes" id="UP000198372">
    <property type="component" value="Unassembled WGS sequence"/>
</dbReference>
<feature type="compositionally biased region" description="Basic residues" evidence="7">
    <location>
        <begin position="375"/>
        <end position="388"/>
    </location>
</feature>
<feature type="transmembrane region" description="Helical" evidence="8">
    <location>
        <begin position="576"/>
        <end position="597"/>
    </location>
</feature>
<gene>
    <name evidence="9" type="ORF">BQ2448_5649</name>
</gene>
<feature type="compositionally biased region" description="Low complexity" evidence="7">
    <location>
        <begin position="822"/>
        <end position="831"/>
    </location>
</feature>
<feature type="compositionally biased region" description="Low complexity" evidence="7">
    <location>
        <begin position="214"/>
        <end position="227"/>
    </location>
</feature>
<dbReference type="GO" id="GO:0000329">
    <property type="term" value="C:fungal-type vacuole membrane"/>
    <property type="evidence" value="ECO:0007669"/>
    <property type="project" value="TreeGrafter"/>
</dbReference>
<comment type="similarity">
    <text evidence="5">Belongs to the laat-1 family.</text>
</comment>
<dbReference type="Pfam" id="PF04193">
    <property type="entry name" value="PQ-loop"/>
    <property type="match status" value="2"/>
</dbReference>
<evidence type="ECO:0000256" key="2">
    <source>
        <dbReference type="ARBA" id="ARBA00022692"/>
    </source>
</evidence>
<feature type="region of interest" description="Disordered" evidence="7">
    <location>
        <begin position="647"/>
        <end position="847"/>
    </location>
</feature>
<dbReference type="GO" id="GO:0015174">
    <property type="term" value="F:basic amino acid transmembrane transporter activity"/>
    <property type="evidence" value="ECO:0007669"/>
    <property type="project" value="TreeGrafter"/>
</dbReference>
<dbReference type="InterPro" id="IPR051415">
    <property type="entry name" value="LAAT-1"/>
</dbReference>
<feature type="compositionally biased region" description="Basic residues" evidence="7">
    <location>
        <begin position="120"/>
        <end position="129"/>
    </location>
</feature>
<dbReference type="PANTHER" id="PTHR16201">
    <property type="entry name" value="SEVEN TRANSMEMBRANE PROTEIN 1-RELATED"/>
    <property type="match status" value="1"/>
</dbReference>
<feature type="region of interest" description="Disordered" evidence="7">
    <location>
        <begin position="119"/>
        <end position="267"/>
    </location>
</feature>
<evidence type="ECO:0000256" key="8">
    <source>
        <dbReference type="SAM" id="Phobius"/>
    </source>
</evidence>
<accession>A0A238F563</accession>
<dbReference type="InterPro" id="IPR006603">
    <property type="entry name" value="PQ-loop_rpt"/>
</dbReference>
<evidence type="ECO:0000256" key="4">
    <source>
        <dbReference type="ARBA" id="ARBA00023136"/>
    </source>
</evidence>
<feature type="transmembrane region" description="Helical" evidence="8">
    <location>
        <begin position="617"/>
        <end position="639"/>
    </location>
</feature>
<feature type="compositionally biased region" description="Polar residues" evidence="7">
    <location>
        <begin position="228"/>
        <end position="239"/>
    </location>
</feature>
<dbReference type="FunFam" id="1.20.1280.290:FF:000009">
    <property type="entry name" value="PQ loop repeat family protein"/>
    <property type="match status" value="1"/>
</dbReference>
<feature type="compositionally biased region" description="Low complexity" evidence="7">
    <location>
        <begin position="689"/>
        <end position="702"/>
    </location>
</feature>
<feature type="region of interest" description="Disordered" evidence="7">
    <location>
        <begin position="325"/>
        <end position="409"/>
    </location>
</feature>
<dbReference type="OrthoDB" id="8048523at2759"/>
<organism evidence="9 10">
    <name type="scientific">Microbotryum intermedium</name>
    <dbReference type="NCBI Taxonomy" id="269621"/>
    <lineage>
        <taxon>Eukaryota</taxon>
        <taxon>Fungi</taxon>
        <taxon>Dikarya</taxon>
        <taxon>Basidiomycota</taxon>
        <taxon>Pucciniomycotina</taxon>
        <taxon>Microbotryomycetes</taxon>
        <taxon>Microbotryales</taxon>
        <taxon>Microbotryaceae</taxon>
        <taxon>Microbotryum</taxon>
    </lineage>
</organism>
<keyword evidence="10" id="KW-1185">Reference proteome</keyword>
<dbReference type="GO" id="GO:0034488">
    <property type="term" value="P:basic amino acid transmembrane export from vacuole"/>
    <property type="evidence" value="ECO:0007669"/>
    <property type="project" value="TreeGrafter"/>
</dbReference>
<reference evidence="10" key="1">
    <citation type="submission" date="2016-09" db="EMBL/GenBank/DDBJ databases">
        <authorList>
            <person name="Jeantristanb JTB J.-T."/>
            <person name="Ricardo R."/>
        </authorList>
    </citation>
    <scope>NUCLEOTIDE SEQUENCE [LARGE SCALE GENOMIC DNA]</scope>
</reference>
<evidence type="ECO:0000313" key="10">
    <source>
        <dbReference type="Proteomes" id="UP000198372"/>
    </source>
</evidence>
<dbReference type="Gene3D" id="1.20.1280.290">
    <property type="match status" value="2"/>
</dbReference>
<dbReference type="PANTHER" id="PTHR16201:SF34">
    <property type="entry name" value="LYSOSOMAL AMINO ACID TRANSPORTER 1"/>
    <property type="match status" value="1"/>
</dbReference>
<feature type="compositionally biased region" description="Low complexity" evidence="7">
    <location>
        <begin position="720"/>
        <end position="733"/>
    </location>
</feature>
<feature type="compositionally biased region" description="Basic and acidic residues" evidence="7">
    <location>
        <begin position="348"/>
        <end position="359"/>
    </location>
</feature>
<evidence type="ECO:0000256" key="7">
    <source>
        <dbReference type="SAM" id="MobiDB-lite"/>
    </source>
</evidence>
<comment type="subcellular location">
    <subcellularLocation>
        <location evidence="1">Membrane</location>
        <topology evidence="1">Multi-pass membrane protein</topology>
    </subcellularLocation>
</comment>
<dbReference type="EMBL" id="FMSP01000001">
    <property type="protein sequence ID" value="SCV67003.1"/>
    <property type="molecule type" value="Genomic_DNA"/>
</dbReference>